<dbReference type="AlphaFoldDB" id="A0A0F9AQP1"/>
<name>A0A0F9AQP1_9ZZZZ</name>
<reference evidence="1" key="1">
    <citation type="journal article" date="2015" name="Nature">
        <title>Complex archaea that bridge the gap between prokaryotes and eukaryotes.</title>
        <authorList>
            <person name="Spang A."/>
            <person name="Saw J.H."/>
            <person name="Jorgensen S.L."/>
            <person name="Zaremba-Niedzwiedzka K."/>
            <person name="Martijn J."/>
            <person name="Lind A.E."/>
            <person name="van Eijk R."/>
            <person name="Schleper C."/>
            <person name="Guy L."/>
            <person name="Ettema T.J."/>
        </authorList>
    </citation>
    <scope>NUCLEOTIDE SEQUENCE</scope>
</reference>
<evidence type="ECO:0000313" key="1">
    <source>
        <dbReference type="EMBL" id="KKK74511.1"/>
    </source>
</evidence>
<proteinExistence type="predicted"/>
<dbReference type="EMBL" id="LAZR01056284">
    <property type="protein sequence ID" value="KKK74511.1"/>
    <property type="molecule type" value="Genomic_DNA"/>
</dbReference>
<accession>A0A0F9AQP1</accession>
<comment type="caution">
    <text evidence="1">The sequence shown here is derived from an EMBL/GenBank/DDBJ whole genome shotgun (WGS) entry which is preliminary data.</text>
</comment>
<protein>
    <submittedName>
        <fullName evidence="1">Uncharacterized protein</fullName>
    </submittedName>
</protein>
<organism evidence="1">
    <name type="scientific">marine sediment metagenome</name>
    <dbReference type="NCBI Taxonomy" id="412755"/>
    <lineage>
        <taxon>unclassified sequences</taxon>
        <taxon>metagenomes</taxon>
        <taxon>ecological metagenomes</taxon>
    </lineage>
</organism>
<gene>
    <name evidence="1" type="ORF">LCGC14_2883040</name>
</gene>
<sequence length="63" mass="7108">MSKRNKYSVWAELRQTVTVDISAKSLDEALERAKELKEGEFVTVEGEYVNGKFEVTGVIKNAD</sequence>